<comment type="subunit">
    <text evidence="14">Homodimer.</text>
</comment>
<feature type="region of interest" description="Catalytic" evidence="14">
    <location>
        <begin position="200"/>
        <end position="491"/>
    </location>
</feature>
<reference evidence="16 17" key="1">
    <citation type="journal article" date="2015" name="Nature">
        <title>rRNA introns, odd ribosomes, and small enigmatic genomes across a large radiation of phyla.</title>
        <authorList>
            <person name="Brown C.T."/>
            <person name="Hug L.A."/>
            <person name="Thomas B.C."/>
            <person name="Sharon I."/>
            <person name="Castelle C.J."/>
            <person name="Singh A."/>
            <person name="Wilkins M.J."/>
            <person name="Williams K.H."/>
            <person name="Banfield J.F."/>
        </authorList>
    </citation>
    <scope>NUCLEOTIDE SEQUENCE [LARGE SCALE GENOMIC DNA]</scope>
</reference>
<dbReference type="AlphaFoldDB" id="A0A0G1NBJ0"/>
<sequence length="594" mass="68569">MKYPIETIRHTLAHVMAYAVKQLYPDVKFGIGPVIEDGFYYDFDSEHKFSQEDFNEIEKKMRKIIAEKIPVEHLHIPIDQAIKDASVQGQKYKLQLLEQIKSGERMAIEEADIEKQKSGEISFYHIGPAAGGFTDLCKGPHVENTGDLPKDGFKLSRVAGAYWQGNEKNPQLTRVYGYAFATKEELDNYLAMLEEAKKRDHRVLAQQLDLFSQHEVSPGTIFWHPKGMIIWKEMEKFIRSMNDRYGYGEVSTPVMVKKELYETSGHWEHYHDNGFWFDIDKETYVLKPMNCPEGTLIYSSRLRSYRDLPIRLAEPTGKLHRNELRGVLGGLFRVRQFVQDDAHVFCRPDQIEDEVSDLLKYTQELYTIFGLPISFRFATRPDKAMGDPRLWKKAEEALESILKKLKLDYQTKPKDGAFYGPKIDIHAKDAIGREHQLATIQLDFQMPERFKLEYIDENGVAQRPVMIHRAIFGSFERFLGVLIEHYAGAFPLWLAPVQVIIIPVSEKFSEYAKSVFNQFKESGMRAEMSEASETLGKRIREAEMQKVPYLLIVGEKEIAANAVAVRQRGKGDIGQMELEKLIIQLKEEILKKTL</sequence>
<name>A0A0G1NBJ0_9BACT</name>
<keyword evidence="9 14" id="KW-0067">ATP-binding</keyword>
<evidence type="ECO:0000256" key="12">
    <source>
        <dbReference type="ARBA" id="ARBA00023146"/>
    </source>
</evidence>
<evidence type="ECO:0000256" key="8">
    <source>
        <dbReference type="ARBA" id="ARBA00022833"/>
    </source>
</evidence>
<comment type="subcellular location">
    <subcellularLocation>
        <location evidence="1 14">Cytoplasm</location>
    </subcellularLocation>
</comment>
<dbReference type="InterPro" id="IPR012947">
    <property type="entry name" value="tRNA_SAD"/>
</dbReference>
<dbReference type="SMART" id="SM00863">
    <property type="entry name" value="tRNA_SAD"/>
    <property type="match status" value="1"/>
</dbReference>
<evidence type="ECO:0000256" key="9">
    <source>
        <dbReference type="ARBA" id="ARBA00022840"/>
    </source>
</evidence>
<dbReference type="Gene3D" id="3.30.54.20">
    <property type="match status" value="1"/>
</dbReference>
<evidence type="ECO:0000256" key="6">
    <source>
        <dbReference type="ARBA" id="ARBA00022723"/>
    </source>
</evidence>
<feature type="binding site" evidence="14">
    <location>
        <position position="468"/>
    </location>
    <ligand>
        <name>Zn(2+)</name>
        <dbReference type="ChEBI" id="CHEBI:29105"/>
        <note>catalytic</note>
    </ligand>
</feature>
<dbReference type="GO" id="GO:0005737">
    <property type="term" value="C:cytoplasm"/>
    <property type="evidence" value="ECO:0007669"/>
    <property type="project" value="UniProtKB-SubCell"/>
</dbReference>
<dbReference type="Gene3D" id="3.30.980.10">
    <property type="entry name" value="Threonyl-trna Synthetase, Chain A, domain 2"/>
    <property type="match status" value="1"/>
</dbReference>
<keyword evidence="6 14" id="KW-0479">Metal-binding</keyword>
<dbReference type="GO" id="GO:0004829">
    <property type="term" value="F:threonine-tRNA ligase activity"/>
    <property type="evidence" value="ECO:0007669"/>
    <property type="project" value="UniProtKB-UniRule"/>
</dbReference>
<dbReference type="GO" id="GO:0000049">
    <property type="term" value="F:tRNA binding"/>
    <property type="evidence" value="ECO:0007669"/>
    <property type="project" value="UniProtKB-KW"/>
</dbReference>
<dbReference type="SUPFAM" id="SSF55186">
    <property type="entry name" value="ThrRS/AlaRS common domain"/>
    <property type="match status" value="1"/>
</dbReference>
<evidence type="ECO:0000256" key="3">
    <source>
        <dbReference type="ARBA" id="ARBA00022490"/>
    </source>
</evidence>
<dbReference type="InterPro" id="IPR004154">
    <property type="entry name" value="Anticodon-bd"/>
</dbReference>
<dbReference type="PROSITE" id="PS50862">
    <property type="entry name" value="AA_TRNA_LIGASE_II"/>
    <property type="match status" value="1"/>
</dbReference>
<dbReference type="InterPro" id="IPR002314">
    <property type="entry name" value="aa-tRNA-synt_IIb"/>
</dbReference>
<dbReference type="SUPFAM" id="SSF52954">
    <property type="entry name" value="Class II aaRS ABD-related"/>
    <property type="match status" value="1"/>
</dbReference>
<dbReference type="FunFam" id="3.40.50.800:FF:000001">
    <property type="entry name" value="Threonine--tRNA ligase"/>
    <property type="match status" value="1"/>
</dbReference>
<dbReference type="InterPro" id="IPR002320">
    <property type="entry name" value="Thr-tRNA-ligase_IIa"/>
</dbReference>
<dbReference type="InterPro" id="IPR018163">
    <property type="entry name" value="Thr/Ala-tRNA-synth_IIc_edit"/>
</dbReference>
<accession>A0A0G1NBJ0</accession>
<evidence type="ECO:0000256" key="14">
    <source>
        <dbReference type="HAMAP-Rule" id="MF_00184"/>
    </source>
</evidence>
<evidence type="ECO:0000256" key="13">
    <source>
        <dbReference type="ARBA" id="ARBA00049515"/>
    </source>
</evidence>
<evidence type="ECO:0000256" key="2">
    <source>
        <dbReference type="ARBA" id="ARBA00008226"/>
    </source>
</evidence>
<evidence type="ECO:0000256" key="11">
    <source>
        <dbReference type="ARBA" id="ARBA00022917"/>
    </source>
</evidence>
<evidence type="ECO:0000313" key="17">
    <source>
        <dbReference type="Proteomes" id="UP000034368"/>
    </source>
</evidence>
<keyword evidence="8 14" id="KW-0862">Zinc</keyword>
<dbReference type="InterPro" id="IPR045864">
    <property type="entry name" value="aa-tRNA-synth_II/BPL/LPL"/>
</dbReference>
<dbReference type="GO" id="GO:0006435">
    <property type="term" value="P:threonyl-tRNA aminoacylation"/>
    <property type="evidence" value="ECO:0007669"/>
    <property type="project" value="UniProtKB-UniRule"/>
</dbReference>
<dbReference type="Pfam" id="PF00587">
    <property type="entry name" value="tRNA-synt_2b"/>
    <property type="match status" value="1"/>
</dbReference>
<dbReference type="FunFam" id="3.30.980.10:FF:000001">
    <property type="entry name" value="Threonine--tRNA ligase"/>
    <property type="match status" value="1"/>
</dbReference>
<evidence type="ECO:0000256" key="10">
    <source>
        <dbReference type="ARBA" id="ARBA00022884"/>
    </source>
</evidence>
<comment type="similarity">
    <text evidence="2 14">Belongs to the class-II aminoacyl-tRNA synthetase family.</text>
</comment>
<comment type="catalytic activity">
    <reaction evidence="13 14">
        <text>tRNA(Thr) + L-threonine + ATP = L-threonyl-tRNA(Thr) + AMP + diphosphate + H(+)</text>
        <dbReference type="Rhea" id="RHEA:24624"/>
        <dbReference type="Rhea" id="RHEA-COMP:9670"/>
        <dbReference type="Rhea" id="RHEA-COMP:9704"/>
        <dbReference type="ChEBI" id="CHEBI:15378"/>
        <dbReference type="ChEBI" id="CHEBI:30616"/>
        <dbReference type="ChEBI" id="CHEBI:33019"/>
        <dbReference type="ChEBI" id="CHEBI:57926"/>
        <dbReference type="ChEBI" id="CHEBI:78442"/>
        <dbReference type="ChEBI" id="CHEBI:78534"/>
        <dbReference type="ChEBI" id="CHEBI:456215"/>
        <dbReference type="EC" id="6.1.1.3"/>
    </reaction>
</comment>
<feature type="binding site" evidence="14">
    <location>
        <position position="291"/>
    </location>
    <ligand>
        <name>Zn(2+)</name>
        <dbReference type="ChEBI" id="CHEBI:29105"/>
        <note>catalytic</note>
    </ligand>
</feature>
<dbReference type="InterPro" id="IPR047246">
    <property type="entry name" value="ThrRS_anticodon"/>
</dbReference>
<evidence type="ECO:0000313" key="16">
    <source>
        <dbReference type="EMBL" id="KKT90482.1"/>
    </source>
</evidence>
<dbReference type="PANTHER" id="PTHR11451">
    <property type="entry name" value="THREONINE-TRNA LIGASE"/>
    <property type="match status" value="1"/>
</dbReference>
<keyword evidence="5 14" id="KW-0436">Ligase</keyword>
<evidence type="ECO:0000256" key="5">
    <source>
        <dbReference type="ARBA" id="ARBA00022598"/>
    </source>
</evidence>
<dbReference type="HAMAP" id="MF_00184">
    <property type="entry name" value="Thr_tRNA_synth"/>
    <property type="match status" value="1"/>
</dbReference>
<keyword evidence="3 14" id="KW-0963">Cytoplasm</keyword>
<keyword evidence="10 14" id="KW-0694">RNA-binding</keyword>
<feature type="domain" description="Aminoacyl-transfer RNA synthetases class-II family profile" evidence="15">
    <location>
        <begin position="187"/>
        <end position="491"/>
    </location>
</feature>
<dbReference type="EMBL" id="LCKD01000001">
    <property type="protein sequence ID" value="KKT90482.1"/>
    <property type="molecule type" value="Genomic_DNA"/>
</dbReference>
<evidence type="ECO:0000259" key="15">
    <source>
        <dbReference type="PROSITE" id="PS50862"/>
    </source>
</evidence>
<dbReference type="Gene3D" id="3.40.50.800">
    <property type="entry name" value="Anticodon-binding domain"/>
    <property type="match status" value="1"/>
</dbReference>
<dbReference type="EC" id="6.1.1.3" evidence="14"/>
<keyword evidence="12 14" id="KW-0030">Aminoacyl-tRNA synthetase</keyword>
<keyword evidence="11 14" id="KW-0648">Protein biosynthesis</keyword>
<dbReference type="Pfam" id="PF07973">
    <property type="entry name" value="tRNA_SAD"/>
    <property type="match status" value="1"/>
</dbReference>
<dbReference type="NCBIfam" id="TIGR00418">
    <property type="entry name" value="thrS"/>
    <property type="match status" value="1"/>
</dbReference>
<dbReference type="PRINTS" id="PR01047">
    <property type="entry name" value="TRNASYNTHTHR"/>
</dbReference>
<proteinExistence type="inferred from homology"/>
<dbReference type="SUPFAM" id="SSF55681">
    <property type="entry name" value="Class II aaRS and biotin synthetases"/>
    <property type="match status" value="1"/>
</dbReference>
<dbReference type="PANTHER" id="PTHR11451:SF44">
    <property type="entry name" value="THREONINE--TRNA LIGASE, CHLOROPLASTIC_MITOCHONDRIAL 2"/>
    <property type="match status" value="1"/>
</dbReference>
<dbReference type="PATRIC" id="fig|1619026.3.peg.80"/>
<dbReference type="InterPro" id="IPR033728">
    <property type="entry name" value="ThrRS_core"/>
</dbReference>
<dbReference type="GO" id="GO:0005524">
    <property type="term" value="F:ATP binding"/>
    <property type="evidence" value="ECO:0007669"/>
    <property type="project" value="UniProtKB-UniRule"/>
</dbReference>
<dbReference type="GO" id="GO:0046872">
    <property type="term" value="F:metal ion binding"/>
    <property type="evidence" value="ECO:0007669"/>
    <property type="project" value="UniProtKB-KW"/>
</dbReference>
<keyword evidence="7 14" id="KW-0547">Nucleotide-binding</keyword>
<dbReference type="Pfam" id="PF03129">
    <property type="entry name" value="HGTP_anticodon"/>
    <property type="match status" value="1"/>
</dbReference>
<protein>
    <recommendedName>
        <fullName evidence="14">Threonine--tRNA ligase</fullName>
        <ecNumber evidence="14">6.1.1.3</ecNumber>
    </recommendedName>
    <alternativeName>
        <fullName evidence="14">Threonyl-tRNA synthetase</fullName>
        <shortName evidence="14">ThrRS</shortName>
    </alternativeName>
</protein>
<comment type="caution">
    <text evidence="16">The sequence shown here is derived from an EMBL/GenBank/DDBJ whole genome shotgun (WGS) entry which is preliminary data.</text>
</comment>
<evidence type="ECO:0000256" key="4">
    <source>
        <dbReference type="ARBA" id="ARBA00022555"/>
    </source>
</evidence>
<organism evidence="16 17">
    <name type="scientific">Candidatus Yanofskybacteria bacterium GW2011_GWB1_45_11</name>
    <dbReference type="NCBI Taxonomy" id="1619026"/>
    <lineage>
        <taxon>Bacteria</taxon>
        <taxon>Candidatus Yanofskyibacteriota</taxon>
    </lineage>
</organism>
<evidence type="ECO:0000256" key="7">
    <source>
        <dbReference type="ARBA" id="ARBA00022741"/>
    </source>
</evidence>
<dbReference type="Gene3D" id="3.30.930.10">
    <property type="entry name" value="Bira Bifunctional Protein, Domain 2"/>
    <property type="match status" value="1"/>
</dbReference>
<dbReference type="InterPro" id="IPR006195">
    <property type="entry name" value="aa-tRNA-synth_II"/>
</dbReference>
<keyword evidence="4 14" id="KW-0820">tRNA-binding</keyword>
<feature type="binding site" evidence="14">
    <location>
        <position position="343"/>
    </location>
    <ligand>
        <name>Zn(2+)</name>
        <dbReference type="ChEBI" id="CHEBI:29105"/>
        <note>catalytic</note>
    </ligand>
</feature>
<dbReference type="CDD" id="cd00860">
    <property type="entry name" value="ThrRS_anticodon"/>
    <property type="match status" value="1"/>
</dbReference>
<comment type="cofactor">
    <cofactor evidence="14">
        <name>Zn(2+)</name>
        <dbReference type="ChEBI" id="CHEBI:29105"/>
    </cofactor>
    <text evidence="14">Binds 1 zinc ion per subunit.</text>
</comment>
<dbReference type="FunFam" id="3.30.930.10:FF:000019">
    <property type="entry name" value="Threonine--tRNA ligase"/>
    <property type="match status" value="1"/>
</dbReference>
<dbReference type="CDD" id="cd00771">
    <property type="entry name" value="ThrRS_core"/>
    <property type="match status" value="1"/>
</dbReference>
<evidence type="ECO:0000256" key="1">
    <source>
        <dbReference type="ARBA" id="ARBA00004496"/>
    </source>
</evidence>
<dbReference type="Proteomes" id="UP000034368">
    <property type="component" value="Unassembled WGS sequence"/>
</dbReference>
<gene>
    <name evidence="14" type="primary">thrS</name>
    <name evidence="16" type="ORF">UW90_C0001G0070</name>
</gene>
<dbReference type="InterPro" id="IPR036621">
    <property type="entry name" value="Anticodon-bd_dom_sf"/>
</dbReference>